<reference evidence="2 3" key="1">
    <citation type="journal article" date="2018" name="Nat. Ecol. Evol.">
        <title>Pezizomycetes genomes reveal the molecular basis of ectomycorrhizal truffle lifestyle.</title>
        <authorList>
            <person name="Murat C."/>
            <person name="Payen T."/>
            <person name="Noel B."/>
            <person name="Kuo A."/>
            <person name="Morin E."/>
            <person name="Chen J."/>
            <person name="Kohler A."/>
            <person name="Krizsan K."/>
            <person name="Balestrini R."/>
            <person name="Da Silva C."/>
            <person name="Montanini B."/>
            <person name="Hainaut M."/>
            <person name="Levati E."/>
            <person name="Barry K.W."/>
            <person name="Belfiori B."/>
            <person name="Cichocki N."/>
            <person name="Clum A."/>
            <person name="Dockter R.B."/>
            <person name="Fauchery L."/>
            <person name="Guy J."/>
            <person name="Iotti M."/>
            <person name="Le Tacon F."/>
            <person name="Lindquist E.A."/>
            <person name="Lipzen A."/>
            <person name="Malagnac F."/>
            <person name="Mello A."/>
            <person name="Molinier V."/>
            <person name="Miyauchi S."/>
            <person name="Poulain J."/>
            <person name="Riccioni C."/>
            <person name="Rubini A."/>
            <person name="Sitrit Y."/>
            <person name="Splivallo R."/>
            <person name="Traeger S."/>
            <person name="Wang M."/>
            <person name="Zifcakova L."/>
            <person name="Wipf D."/>
            <person name="Zambonelli A."/>
            <person name="Paolocci F."/>
            <person name="Nowrousian M."/>
            <person name="Ottonello S."/>
            <person name="Baldrian P."/>
            <person name="Spatafora J.W."/>
            <person name="Henrissat B."/>
            <person name="Nagy L.G."/>
            <person name="Aury J.M."/>
            <person name="Wincker P."/>
            <person name="Grigoriev I.V."/>
            <person name="Bonfante P."/>
            <person name="Martin F.M."/>
        </authorList>
    </citation>
    <scope>NUCLEOTIDE SEQUENCE [LARGE SCALE GENOMIC DNA]</scope>
    <source>
        <strain evidence="2 3">CCBAS932</strain>
    </source>
</reference>
<evidence type="ECO:0000313" key="3">
    <source>
        <dbReference type="Proteomes" id="UP000277580"/>
    </source>
</evidence>
<proteinExistence type="predicted"/>
<dbReference type="PANTHER" id="PTHR47939">
    <property type="entry name" value="MEMBRANE-ASSOCIATED SALT-INDUCIBLE PROTEIN-LIKE"/>
    <property type="match status" value="1"/>
</dbReference>
<evidence type="ECO:0008006" key="4">
    <source>
        <dbReference type="Google" id="ProtNLM"/>
    </source>
</evidence>
<dbReference type="Proteomes" id="UP000277580">
    <property type="component" value="Unassembled WGS sequence"/>
</dbReference>
<dbReference type="PANTHER" id="PTHR47939:SF5">
    <property type="entry name" value="PENTACOTRIPEPTIDE-REPEAT REGION OF PRORP DOMAIN-CONTAINING PROTEIN"/>
    <property type="match status" value="1"/>
</dbReference>
<protein>
    <recommendedName>
        <fullName evidence="4">Pentacotripeptide-repeat region of PRORP domain-containing protein</fullName>
    </recommendedName>
</protein>
<dbReference type="InParanoid" id="A0A3N4L160"/>
<name>A0A3N4L160_9PEZI</name>
<evidence type="ECO:0000256" key="1">
    <source>
        <dbReference type="SAM" id="MobiDB-lite"/>
    </source>
</evidence>
<dbReference type="OrthoDB" id="185373at2759"/>
<accession>A0A3N4L160</accession>
<evidence type="ECO:0000313" key="2">
    <source>
        <dbReference type="EMBL" id="RPB16554.1"/>
    </source>
</evidence>
<feature type="region of interest" description="Disordered" evidence="1">
    <location>
        <begin position="646"/>
        <end position="665"/>
    </location>
</feature>
<dbReference type="InterPro" id="IPR011990">
    <property type="entry name" value="TPR-like_helical_dom_sf"/>
</dbReference>
<dbReference type="STRING" id="1392247.A0A3N4L160"/>
<dbReference type="InterPro" id="IPR050667">
    <property type="entry name" value="PPR-containing_protein"/>
</dbReference>
<dbReference type="EMBL" id="ML119108">
    <property type="protein sequence ID" value="RPB16554.1"/>
    <property type="molecule type" value="Genomic_DNA"/>
</dbReference>
<sequence length="665" mass="73832">MLFAGLAEHTGEDVEVFVGVLAGSGSAREAAEVVRKYVGEEGEGGVLREAEALRCWEAVMRGLEAEGDERVLVETWEDVRESHAAVTAGMMGPVVRFYCRGGEVRRARMWYERLVGGEGLVPELETHVEVLRLCAEKGETEWAQEVFAAVLNGGGGGGGGGGAGVSREAWDVVLQWADVITGDSNEISRLLTLMKERAATTGIHPTIETFNELIRFAISRGDYRSARKHHKLAIHRRFAPNRRTLELQIEYLVLAGKTKLAPPIYEQLRAEELPPSYPAHSVQLLLQALCREPSSPEITELITRIHTDLGEWNSPLQTATTTALLSRFLQSCQFSAVIALLNDPSCTALTAADRRKIIHEMGEHIGRPTTSLEAAWDTYQILYQVFPELSVRQRTDIMRLFFTLGRSDMATMVFKHMRGTPGRRPGPHSYVVALAGVAYSRDIDALKVVHNALKLDQAVEMDTRLANALMDAYNRCGVPLRAVQFWEDVKQSREGPDYQSISVVFEAYGNMFGGVQRAKILWGQLRSMGVRPTVGNYRAYIEALGKGGKFEEAFGLARGMEMRDGVRPDVKLLGTVYALTKSQDVRDKVAEWAGESYPAEWKEIEARVEQLPRDIMAHEALEALGGSRLQNLLQGSQTSMLAIEEGEKGIEEFNPPPPVREPWEE</sequence>
<dbReference type="Gene3D" id="1.25.40.10">
    <property type="entry name" value="Tetratricopeptide repeat domain"/>
    <property type="match status" value="4"/>
</dbReference>
<organism evidence="2 3">
    <name type="scientific">Morchella conica CCBAS932</name>
    <dbReference type="NCBI Taxonomy" id="1392247"/>
    <lineage>
        <taxon>Eukaryota</taxon>
        <taxon>Fungi</taxon>
        <taxon>Dikarya</taxon>
        <taxon>Ascomycota</taxon>
        <taxon>Pezizomycotina</taxon>
        <taxon>Pezizomycetes</taxon>
        <taxon>Pezizales</taxon>
        <taxon>Morchellaceae</taxon>
        <taxon>Morchella</taxon>
    </lineage>
</organism>
<feature type="compositionally biased region" description="Pro residues" evidence="1">
    <location>
        <begin position="654"/>
        <end position="665"/>
    </location>
</feature>
<dbReference type="AlphaFoldDB" id="A0A3N4L160"/>
<gene>
    <name evidence="2" type="ORF">P167DRAFT_516633</name>
</gene>
<keyword evidence="3" id="KW-1185">Reference proteome</keyword>